<name>A0A7Y0MZM9_VIBAL</name>
<accession>A0A7Y0MZM9</accession>
<protein>
    <submittedName>
        <fullName evidence="1">Uncharacterized protein</fullName>
    </submittedName>
</protein>
<gene>
    <name evidence="1" type="ORF">HKB35_20835</name>
</gene>
<comment type="caution">
    <text evidence="1">The sequence shown here is derived from an EMBL/GenBank/DDBJ whole genome shotgun (WGS) entry which is preliminary data.</text>
</comment>
<reference evidence="1 2" key="1">
    <citation type="submission" date="2020-04" db="EMBL/GenBank/DDBJ databases">
        <title>Whole-genome sequencing of Vibrio spp. from China reveals different genetic environments of blaCTX-M-14 among diverse lineages.</title>
        <authorList>
            <person name="Zheng Z."/>
            <person name="Ye L."/>
            <person name="Chen S."/>
        </authorList>
    </citation>
    <scope>NUCLEOTIDE SEQUENCE [LARGE SCALE GENOMIC DNA]</scope>
    <source>
        <strain evidence="1 2">Vb1636</strain>
    </source>
</reference>
<evidence type="ECO:0000313" key="2">
    <source>
        <dbReference type="Proteomes" id="UP000565155"/>
    </source>
</evidence>
<proteinExistence type="predicted"/>
<dbReference type="RefSeq" id="WP_169629024.1">
    <property type="nucleotide sequence ID" value="NZ_JABCMA010000035.1"/>
</dbReference>
<evidence type="ECO:0000313" key="1">
    <source>
        <dbReference type="EMBL" id="NMR76061.1"/>
    </source>
</evidence>
<dbReference type="AlphaFoldDB" id="A0A7Y0MZM9"/>
<organism evidence="1 2">
    <name type="scientific">Vibrio alginolyticus</name>
    <dbReference type="NCBI Taxonomy" id="663"/>
    <lineage>
        <taxon>Bacteria</taxon>
        <taxon>Pseudomonadati</taxon>
        <taxon>Pseudomonadota</taxon>
        <taxon>Gammaproteobacteria</taxon>
        <taxon>Vibrionales</taxon>
        <taxon>Vibrionaceae</taxon>
        <taxon>Vibrio</taxon>
    </lineage>
</organism>
<sequence length="225" mass="25616">MIVYKVGRYTFSADLRRYSKQVGQEGNYTLGFCTVEYLPKGSSLYHPEPKLIDSNKPYDIIEFDPKAKINGSLAIQCEPDKHNATQAEEISWIAIQIDAPDGDLDGLIRRIAAEGGVELNEQILNQTRENIYMRYSTPTQSDPATVGALIRNTSTLKADFYYKTRIESLAKYFNTTSRQAEWLVSIDNGSKMAKRDDGWHPTLLDLDEPATEKELNELVAIRHYW</sequence>
<dbReference type="EMBL" id="JABCMA010000035">
    <property type="protein sequence ID" value="NMR76061.1"/>
    <property type="molecule type" value="Genomic_DNA"/>
</dbReference>
<dbReference type="Proteomes" id="UP000565155">
    <property type="component" value="Unassembled WGS sequence"/>
</dbReference>